<gene>
    <name evidence="2" type="ORF">Fuma_01401</name>
</gene>
<evidence type="ECO:0000313" key="2">
    <source>
        <dbReference type="EMBL" id="APZ91807.1"/>
    </source>
</evidence>
<dbReference type="InterPro" id="IPR036388">
    <property type="entry name" value="WH-like_DNA-bd_sf"/>
</dbReference>
<dbReference type="InterPro" id="IPR021660">
    <property type="entry name" value="DUF3253"/>
</dbReference>
<dbReference type="AlphaFoldDB" id="A0A1P8WCL2"/>
<dbReference type="Pfam" id="PF11625">
    <property type="entry name" value="DUF3253"/>
    <property type="match status" value="1"/>
</dbReference>
<reference evidence="2 3" key="1">
    <citation type="journal article" date="2016" name="Front. Microbiol.">
        <title>Fuerstia marisgermanicae gen. nov., sp. nov., an Unusual Member of the Phylum Planctomycetes from the German Wadden Sea.</title>
        <authorList>
            <person name="Kohn T."/>
            <person name="Heuer A."/>
            <person name="Jogler M."/>
            <person name="Vollmers J."/>
            <person name="Boedeker C."/>
            <person name="Bunk B."/>
            <person name="Rast P."/>
            <person name="Borchert D."/>
            <person name="Glockner I."/>
            <person name="Freese H.M."/>
            <person name="Klenk H.P."/>
            <person name="Overmann J."/>
            <person name="Kaster A.K."/>
            <person name="Rohde M."/>
            <person name="Wiegand S."/>
            <person name="Jogler C."/>
        </authorList>
    </citation>
    <scope>NUCLEOTIDE SEQUENCE [LARGE SCALE GENOMIC DNA]</scope>
    <source>
        <strain evidence="2 3">NH11</strain>
    </source>
</reference>
<dbReference type="InterPro" id="IPR036390">
    <property type="entry name" value="WH_DNA-bd_sf"/>
</dbReference>
<dbReference type="EMBL" id="CP017641">
    <property type="protein sequence ID" value="APZ91807.1"/>
    <property type="molecule type" value="Genomic_DNA"/>
</dbReference>
<dbReference type="SUPFAM" id="SSF46785">
    <property type="entry name" value="Winged helix' DNA-binding domain"/>
    <property type="match status" value="1"/>
</dbReference>
<name>A0A1P8WCL2_9PLAN</name>
<dbReference type="OrthoDB" id="34459at2"/>
<dbReference type="STRING" id="1891926.Fuma_01401"/>
<dbReference type="RefSeq" id="WP_077023508.1">
    <property type="nucleotide sequence ID" value="NZ_CP017641.1"/>
</dbReference>
<sequence length="105" mass="11600">MTNSPSIENEEAEIATAILSLCKQRTPAKTACPSEVARALYPDDWRDHMNAIRNVATRLVSDGIIETTQHGVAMDPATSRGPIRLRLAHSDLTTRQPTENEHEHA</sequence>
<dbReference type="Proteomes" id="UP000187735">
    <property type="component" value="Chromosome"/>
</dbReference>
<proteinExistence type="predicted"/>
<keyword evidence="3" id="KW-1185">Reference proteome</keyword>
<evidence type="ECO:0000256" key="1">
    <source>
        <dbReference type="SAM" id="MobiDB-lite"/>
    </source>
</evidence>
<organism evidence="2 3">
    <name type="scientific">Fuerstiella marisgermanici</name>
    <dbReference type="NCBI Taxonomy" id="1891926"/>
    <lineage>
        <taxon>Bacteria</taxon>
        <taxon>Pseudomonadati</taxon>
        <taxon>Planctomycetota</taxon>
        <taxon>Planctomycetia</taxon>
        <taxon>Planctomycetales</taxon>
        <taxon>Planctomycetaceae</taxon>
        <taxon>Fuerstiella</taxon>
    </lineage>
</organism>
<protein>
    <recommendedName>
        <fullName evidence="4">DUF3253 domain-containing protein</fullName>
    </recommendedName>
</protein>
<accession>A0A1P8WCL2</accession>
<feature type="region of interest" description="Disordered" evidence="1">
    <location>
        <begin position="71"/>
        <end position="105"/>
    </location>
</feature>
<evidence type="ECO:0008006" key="4">
    <source>
        <dbReference type="Google" id="ProtNLM"/>
    </source>
</evidence>
<dbReference type="KEGG" id="fmr:Fuma_01401"/>
<dbReference type="Gene3D" id="1.10.10.10">
    <property type="entry name" value="Winged helix-like DNA-binding domain superfamily/Winged helix DNA-binding domain"/>
    <property type="match status" value="1"/>
</dbReference>
<evidence type="ECO:0000313" key="3">
    <source>
        <dbReference type="Proteomes" id="UP000187735"/>
    </source>
</evidence>